<proteinExistence type="predicted"/>
<gene>
    <name evidence="1" type="ORF">JCM19314_3401</name>
</gene>
<organism evidence="1 2">
    <name type="scientific">Nonlabens ulvanivorans</name>
    <name type="common">Persicivirga ulvanivorans</name>
    <dbReference type="NCBI Taxonomy" id="906888"/>
    <lineage>
        <taxon>Bacteria</taxon>
        <taxon>Pseudomonadati</taxon>
        <taxon>Bacteroidota</taxon>
        <taxon>Flavobacteriia</taxon>
        <taxon>Flavobacteriales</taxon>
        <taxon>Flavobacteriaceae</taxon>
        <taxon>Nonlabens</taxon>
    </lineage>
</organism>
<evidence type="ECO:0000313" key="2">
    <source>
        <dbReference type="Proteomes" id="UP000029226"/>
    </source>
</evidence>
<accession>A0A090QV84</accession>
<comment type="caution">
    <text evidence="1">The sequence shown here is derived from an EMBL/GenBank/DDBJ whole genome shotgun (WGS) entry which is preliminary data.</text>
</comment>
<dbReference type="Proteomes" id="UP000029226">
    <property type="component" value="Unassembled WGS sequence"/>
</dbReference>
<evidence type="ECO:0000313" key="1">
    <source>
        <dbReference type="EMBL" id="GAK99356.1"/>
    </source>
</evidence>
<dbReference type="EMBL" id="BBMM01000002">
    <property type="protein sequence ID" value="GAK99356.1"/>
    <property type="molecule type" value="Genomic_DNA"/>
</dbReference>
<reference evidence="1 2" key="1">
    <citation type="journal article" date="2014" name="Genome Announc.">
        <title>Draft Genome Sequences of Marine Flavobacterium Nonlabens Strains NR17, NR24, NR27, NR32, NR33, and Ara13.</title>
        <authorList>
            <person name="Nakanishi M."/>
            <person name="Meirelles P."/>
            <person name="Suzuki R."/>
            <person name="Takatani N."/>
            <person name="Mino S."/>
            <person name="Suda W."/>
            <person name="Oshima K."/>
            <person name="Hattori M."/>
            <person name="Ohkuma M."/>
            <person name="Hosokawa M."/>
            <person name="Miyashita K."/>
            <person name="Thompson F.L."/>
            <person name="Niwa A."/>
            <person name="Sawabe T."/>
            <person name="Sawabe T."/>
        </authorList>
    </citation>
    <scope>NUCLEOTIDE SEQUENCE [LARGE SCALE GENOMIC DNA]</scope>
    <source>
        <strain evidence="2">JCM19314</strain>
    </source>
</reference>
<dbReference type="AlphaFoldDB" id="A0A090QV84"/>
<protein>
    <submittedName>
        <fullName evidence="1">Uncharacterized protein</fullName>
    </submittedName>
</protein>
<sequence length="249" mass="28548">MLDDEVLYFKTSHIFLYEEQVSLFDAFVIAVIPVMIERQEMLYVDGAVDSFLFRQLNEQILPRLSKINDLQDVLQIQSLSDVIHQFDNQNRVTGVSCGVDSMATIKNLEEKKTQLDYLAFFDAGSHGSYGTKNSSINYEFRKKNALEFAKKLSYELIEVRTNAHKFLTGRFKSAHSFLNLSCAFATQGLINHYYYASAYAIGQSTQQSGDTSNYDHIILPFLESSYFKTSSTLGEINRLERIELYLIML</sequence>
<name>A0A090QV84_NONUL</name>